<dbReference type="AlphaFoldDB" id="A0A1K1PNT5"/>
<keyword evidence="2" id="KW-0830">Ubiquinone</keyword>
<organism evidence="2 3">
    <name type="scientific">Sinomicrobium oceani</name>
    <dbReference type="NCBI Taxonomy" id="1150368"/>
    <lineage>
        <taxon>Bacteria</taxon>
        <taxon>Pseudomonadati</taxon>
        <taxon>Bacteroidota</taxon>
        <taxon>Flavobacteriia</taxon>
        <taxon>Flavobacteriales</taxon>
        <taxon>Flavobacteriaceae</taxon>
        <taxon>Sinomicrobium</taxon>
    </lineage>
</organism>
<dbReference type="GO" id="GO:0032259">
    <property type="term" value="P:methylation"/>
    <property type="evidence" value="ECO:0007669"/>
    <property type="project" value="UniProtKB-KW"/>
</dbReference>
<evidence type="ECO:0000313" key="3">
    <source>
        <dbReference type="Proteomes" id="UP000182248"/>
    </source>
</evidence>
<dbReference type="Gene3D" id="3.30.720.110">
    <property type="match status" value="1"/>
</dbReference>
<dbReference type="EMBL" id="FPJE01000009">
    <property type="protein sequence ID" value="SFW49303.1"/>
    <property type="molecule type" value="Genomic_DNA"/>
</dbReference>
<reference evidence="2 3" key="1">
    <citation type="submission" date="2016-11" db="EMBL/GenBank/DDBJ databases">
        <authorList>
            <person name="Jaros S."/>
            <person name="Januszkiewicz K."/>
            <person name="Wedrychowicz H."/>
        </authorList>
    </citation>
    <scope>NUCLEOTIDE SEQUENCE [LARGE SCALE GENOMIC DNA]</scope>
    <source>
        <strain evidence="2 3">CGMCC 1.12145</strain>
    </source>
</reference>
<keyword evidence="3" id="KW-1185">Reference proteome</keyword>
<keyword evidence="2" id="KW-0808">Transferase</keyword>
<evidence type="ECO:0000313" key="2">
    <source>
        <dbReference type="EMBL" id="SFW49303.1"/>
    </source>
</evidence>
<proteinExistence type="predicted"/>
<evidence type="ECO:0000259" key="1">
    <source>
        <dbReference type="Pfam" id="PF06983"/>
    </source>
</evidence>
<feature type="domain" description="PhnB-like" evidence="1">
    <location>
        <begin position="35"/>
        <end position="157"/>
    </location>
</feature>
<dbReference type="Proteomes" id="UP000182248">
    <property type="component" value="Unassembled WGS sequence"/>
</dbReference>
<sequence length="198" mass="22507">MPPDHYPWSKKYGFVQYLYGVTWQVGLGDLKQSGQKITPCLLFVNQNFGKAESTLLHYLDIFPESGIDEIQKYEAGEAAPEGFIKNARFHLSGEKFMIMDGPGEHHFNFDEAVSFIVSCRNQKETDYYRAVLSKGRAPESQACGWLRDKYGLSWQVVPEAVYDILSKTEGPKRDAVLRAIVQMKKIDIDKLEDASRSS</sequence>
<dbReference type="InterPro" id="IPR029068">
    <property type="entry name" value="Glyas_Bleomycin-R_OHBP_Dase"/>
</dbReference>
<dbReference type="InterPro" id="IPR028973">
    <property type="entry name" value="PhnB-like"/>
</dbReference>
<dbReference type="Gene3D" id="3.10.180.10">
    <property type="entry name" value="2,3-Dihydroxybiphenyl 1,2-Dioxygenase, domain 1"/>
    <property type="match status" value="1"/>
</dbReference>
<dbReference type="RefSeq" id="WP_083564854.1">
    <property type="nucleotide sequence ID" value="NZ_FPJE01000009.1"/>
</dbReference>
<dbReference type="GO" id="GO:0008168">
    <property type="term" value="F:methyltransferase activity"/>
    <property type="evidence" value="ECO:0007669"/>
    <property type="project" value="UniProtKB-KW"/>
</dbReference>
<dbReference type="SUPFAM" id="SSF54593">
    <property type="entry name" value="Glyoxalase/Bleomycin resistance protein/Dihydroxybiphenyl dioxygenase"/>
    <property type="match status" value="1"/>
</dbReference>
<name>A0A1K1PNT5_9FLAO</name>
<protein>
    <submittedName>
        <fullName evidence="2">Glyoxalase superfamily enzyme, possibly 3-demethylubiquinone-9 3-methyltransferase</fullName>
    </submittedName>
</protein>
<accession>A0A1K1PNT5</accession>
<keyword evidence="2" id="KW-0489">Methyltransferase</keyword>
<gene>
    <name evidence="2" type="ORF">SAMN02927921_01891</name>
</gene>
<dbReference type="STRING" id="1150368.SAMN02927921_01891"/>
<dbReference type="PANTHER" id="PTHR33990">
    <property type="entry name" value="PROTEIN YJDN-RELATED"/>
    <property type="match status" value="1"/>
</dbReference>
<dbReference type="Pfam" id="PF06983">
    <property type="entry name" value="3-dmu-9_3-mt"/>
    <property type="match status" value="1"/>
</dbReference>
<dbReference type="CDD" id="cd06588">
    <property type="entry name" value="PhnB_like"/>
    <property type="match status" value="1"/>
</dbReference>
<dbReference type="OrthoDB" id="9806473at2"/>